<sequence length="121" mass="13093">MAESLGGDEVVVASFDELLRSASRTTQGVRRRHSSPAARVTWLRPSAELAEVVVGSVLLCQSVDKESFTMVIPPRVPAVPTVKRVRGVVFVRVSRDGALQSSRYEEVQGLHEIVKGIIPGA</sequence>
<accession>A0AB34JDE7</accession>
<gene>
    <name evidence="1" type="ORF">AB1Y20_023095</name>
    <name evidence="2" type="ORF">AB1Y20_023113</name>
</gene>
<dbReference type="EMBL" id="JBGBPQ010000009">
    <property type="protein sequence ID" value="KAL1519599.1"/>
    <property type="molecule type" value="Genomic_DNA"/>
</dbReference>
<reference evidence="1 3" key="1">
    <citation type="journal article" date="2024" name="Science">
        <title>Giant polyketide synthase enzymes in the biosynthesis of giant marine polyether toxins.</title>
        <authorList>
            <person name="Fallon T.R."/>
            <person name="Shende V.V."/>
            <person name="Wierzbicki I.H."/>
            <person name="Pendleton A.L."/>
            <person name="Watervoot N.F."/>
            <person name="Auber R.P."/>
            <person name="Gonzalez D.J."/>
            <person name="Wisecaver J.H."/>
            <person name="Moore B.S."/>
        </authorList>
    </citation>
    <scope>NUCLEOTIDE SEQUENCE [LARGE SCALE GENOMIC DNA]</scope>
    <source>
        <strain evidence="1 3">12B1</strain>
    </source>
</reference>
<keyword evidence="3" id="KW-1185">Reference proteome</keyword>
<proteinExistence type="predicted"/>
<protein>
    <submittedName>
        <fullName evidence="1">Uncharacterized protein</fullName>
    </submittedName>
</protein>
<name>A0AB34JDE7_PRYPA</name>
<evidence type="ECO:0000313" key="2">
    <source>
        <dbReference type="EMBL" id="KAL1519599.1"/>
    </source>
</evidence>
<dbReference type="EMBL" id="JBGBPQ010000009">
    <property type="protein sequence ID" value="KAL1519581.1"/>
    <property type="molecule type" value="Genomic_DNA"/>
</dbReference>
<dbReference type="Proteomes" id="UP001515480">
    <property type="component" value="Unassembled WGS sequence"/>
</dbReference>
<evidence type="ECO:0000313" key="3">
    <source>
        <dbReference type="Proteomes" id="UP001515480"/>
    </source>
</evidence>
<comment type="caution">
    <text evidence="1">The sequence shown here is derived from an EMBL/GenBank/DDBJ whole genome shotgun (WGS) entry which is preliminary data.</text>
</comment>
<evidence type="ECO:0000313" key="1">
    <source>
        <dbReference type="EMBL" id="KAL1519581.1"/>
    </source>
</evidence>
<dbReference type="AlphaFoldDB" id="A0AB34JDE7"/>
<organism evidence="1 3">
    <name type="scientific">Prymnesium parvum</name>
    <name type="common">Toxic golden alga</name>
    <dbReference type="NCBI Taxonomy" id="97485"/>
    <lineage>
        <taxon>Eukaryota</taxon>
        <taxon>Haptista</taxon>
        <taxon>Haptophyta</taxon>
        <taxon>Prymnesiophyceae</taxon>
        <taxon>Prymnesiales</taxon>
        <taxon>Prymnesiaceae</taxon>
        <taxon>Prymnesium</taxon>
    </lineage>
</organism>